<dbReference type="RefSeq" id="WP_261693364.1">
    <property type="nucleotide sequence ID" value="NZ_CP104694.1"/>
</dbReference>
<feature type="domain" description="DUF3592" evidence="2">
    <location>
        <begin position="37"/>
        <end position="103"/>
    </location>
</feature>
<accession>A0ABY6BB57</accession>
<organism evidence="3 4">
    <name type="scientific">Tahibacter amnicola</name>
    <dbReference type="NCBI Taxonomy" id="2976241"/>
    <lineage>
        <taxon>Bacteria</taxon>
        <taxon>Pseudomonadati</taxon>
        <taxon>Pseudomonadota</taxon>
        <taxon>Gammaproteobacteria</taxon>
        <taxon>Lysobacterales</taxon>
        <taxon>Rhodanobacteraceae</taxon>
        <taxon>Tahibacter</taxon>
    </lineage>
</organism>
<evidence type="ECO:0000313" key="3">
    <source>
        <dbReference type="EMBL" id="UXI66380.1"/>
    </source>
</evidence>
<sequence length="236" mass="26081">MYKLIIGLFGVPGLIMLFASLSLTYATLSFRVNATRTPGVVVDLEPRSGSKGRSTYAHVFEFTDAGGTVRRVTSSSSSRPPAHEVGAPVVVYYDPANPNRAHTAGFMANWFLPCLMGLFGIVFGGIGAAFLVSEIRRLRRRALMRRIGRRVRGEVSRTVMNKNLKIGGKHPWRLHVRWHDPITGKNHTFVSEDLFVDVNGLAGEAIDVLIDSDDPTRYWVDVSALEKSARLNRKAG</sequence>
<keyword evidence="1" id="KW-0812">Transmembrane</keyword>
<evidence type="ECO:0000259" key="2">
    <source>
        <dbReference type="Pfam" id="PF12158"/>
    </source>
</evidence>
<proteinExistence type="predicted"/>
<keyword evidence="1" id="KW-1133">Transmembrane helix</keyword>
<dbReference type="Pfam" id="PF12158">
    <property type="entry name" value="DUF3592"/>
    <property type="match status" value="1"/>
</dbReference>
<evidence type="ECO:0000256" key="1">
    <source>
        <dbReference type="SAM" id="Phobius"/>
    </source>
</evidence>
<evidence type="ECO:0000313" key="4">
    <source>
        <dbReference type="Proteomes" id="UP001064632"/>
    </source>
</evidence>
<name>A0ABY6BB57_9GAMM</name>
<feature type="transmembrane region" description="Helical" evidence="1">
    <location>
        <begin position="7"/>
        <end position="28"/>
    </location>
</feature>
<gene>
    <name evidence="3" type="ORF">N4264_16675</name>
</gene>
<feature type="transmembrane region" description="Helical" evidence="1">
    <location>
        <begin position="110"/>
        <end position="132"/>
    </location>
</feature>
<keyword evidence="1" id="KW-0472">Membrane</keyword>
<reference evidence="3" key="1">
    <citation type="submission" date="2022-09" db="EMBL/GenBank/DDBJ databases">
        <title>Tahibacter sp. nov., isolated from a fresh water.</title>
        <authorList>
            <person name="Baek J.H."/>
            <person name="Lee J.K."/>
            <person name="Kim J.M."/>
            <person name="Jeon C.O."/>
        </authorList>
    </citation>
    <scope>NUCLEOTIDE SEQUENCE</scope>
    <source>
        <strain evidence="3">W38</strain>
    </source>
</reference>
<dbReference type="EMBL" id="CP104694">
    <property type="protein sequence ID" value="UXI66380.1"/>
    <property type="molecule type" value="Genomic_DNA"/>
</dbReference>
<dbReference type="InterPro" id="IPR021994">
    <property type="entry name" value="DUF3592"/>
</dbReference>
<keyword evidence="4" id="KW-1185">Reference proteome</keyword>
<dbReference type="Proteomes" id="UP001064632">
    <property type="component" value="Chromosome"/>
</dbReference>
<protein>
    <submittedName>
        <fullName evidence="3">DUF3592 domain-containing protein</fullName>
    </submittedName>
</protein>